<feature type="region of interest" description="Disordered" evidence="1">
    <location>
        <begin position="308"/>
        <end position="332"/>
    </location>
</feature>
<keyword evidence="2" id="KW-0472">Membrane</keyword>
<keyword evidence="4" id="KW-1185">Reference proteome</keyword>
<evidence type="ECO:0000256" key="2">
    <source>
        <dbReference type="SAM" id="Phobius"/>
    </source>
</evidence>
<sequence length="332" mass="38287">MRTIRHIFLFIVAIFIAQGVFSQNVSVKASIDSTLILIGKQSHLTFEVAQPKNVNVLFPVITDTLINGVDVVARTKPDTTDLGHGRIQVRQVYTITSFDTALYYIPPYDFINGKDTFKTTPLGFKVLTYSIDTTRQSIFDIKHIIMPPFDWIHLWEIVFLILLILLLLILGGYYLWKRVLKKPIPFIKVPERILSPYEAAIEALNEISHKKIWQQGREKEYYTQLTDALRNYIEGRFNIPALEMTSSDLLDETKYFQKEYPAAYDSLKKVLQVSDLVKFAKWHPMPDENELSLNLCYLFVNQTKEEEVVPPENAPVLSGEKQTDNHQSDKSN</sequence>
<gene>
    <name evidence="3" type="ORF">FHX64_001318</name>
</gene>
<evidence type="ECO:0000313" key="3">
    <source>
        <dbReference type="EMBL" id="MBB3187155.1"/>
    </source>
</evidence>
<protein>
    <recommendedName>
        <fullName evidence="5">Oxygen tolerance</fullName>
    </recommendedName>
</protein>
<dbReference type="Proteomes" id="UP000544222">
    <property type="component" value="Unassembled WGS sequence"/>
</dbReference>
<feature type="compositionally biased region" description="Basic and acidic residues" evidence="1">
    <location>
        <begin position="321"/>
        <end position="332"/>
    </location>
</feature>
<organism evidence="3 4">
    <name type="scientific">Microbacter margulisiae</name>
    <dbReference type="NCBI Taxonomy" id="1350067"/>
    <lineage>
        <taxon>Bacteria</taxon>
        <taxon>Pseudomonadati</taxon>
        <taxon>Bacteroidota</taxon>
        <taxon>Bacteroidia</taxon>
        <taxon>Bacteroidales</taxon>
        <taxon>Porphyromonadaceae</taxon>
        <taxon>Microbacter</taxon>
    </lineage>
</organism>
<reference evidence="3 4" key="1">
    <citation type="submission" date="2020-08" db="EMBL/GenBank/DDBJ databases">
        <title>Genomic Encyclopedia of Type Strains, Phase IV (KMG-IV): sequencing the most valuable type-strain genomes for metagenomic binning, comparative biology and taxonomic classification.</title>
        <authorList>
            <person name="Goeker M."/>
        </authorList>
    </citation>
    <scope>NUCLEOTIDE SEQUENCE [LARGE SCALE GENOMIC DNA]</scope>
    <source>
        <strain evidence="3 4">DSM 27471</strain>
    </source>
</reference>
<dbReference type="AlphaFoldDB" id="A0A7W5DR12"/>
<keyword evidence="2" id="KW-0812">Transmembrane</keyword>
<evidence type="ECO:0000256" key="1">
    <source>
        <dbReference type="SAM" id="MobiDB-lite"/>
    </source>
</evidence>
<dbReference type="EMBL" id="JACHYB010000001">
    <property type="protein sequence ID" value="MBB3187155.1"/>
    <property type="molecule type" value="Genomic_DNA"/>
</dbReference>
<dbReference type="RefSeq" id="WP_183412956.1">
    <property type="nucleotide sequence ID" value="NZ_JACHYB010000001.1"/>
</dbReference>
<comment type="caution">
    <text evidence="3">The sequence shown here is derived from an EMBL/GenBank/DDBJ whole genome shotgun (WGS) entry which is preliminary data.</text>
</comment>
<evidence type="ECO:0008006" key="5">
    <source>
        <dbReference type="Google" id="ProtNLM"/>
    </source>
</evidence>
<keyword evidence="2" id="KW-1133">Transmembrane helix</keyword>
<evidence type="ECO:0000313" key="4">
    <source>
        <dbReference type="Proteomes" id="UP000544222"/>
    </source>
</evidence>
<proteinExistence type="predicted"/>
<feature type="transmembrane region" description="Helical" evidence="2">
    <location>
        <begin position="151"/>
        <end position="176"/>
    </location>
</feature>
<accession>A0A7W5DR12</accession>
<name>A0A7W5DR12_9PORP</name>